<dbReference type="RefSeq" id="WP_006627483.1">
    <property type="nucleotide sequence ID" value="NZ_ADFR01000015.1"/>
</dbReference>
<evidence type="ECO:0000313" key="3">
    <source>
        <dbReference type="EMBL" id="EFC05343.1"/>
    </source>
</evidence>
<dbReference type="eggNOG" id="COG1121">
    <property type="taxonomic scope" value="Bacteria"/>
</dbReference>
<dbReference type="InterPro" id="IPR050166">
    <property type="entry name" value="ABC_transporter_ATP-bind"/>
</dbReference>
<comment type="caution">
    <text evidence="3">The sequence shown here is derived from an EMBL/GenBank/DDBJ whole genome shotgun (WGS) entry which is preliminary data.</text>
</comment>
<dbReference type="OrthoDB" id="9801958at2"/>
<name>D2MQ20_9FIRM</name>
<evidence type="ECO:0000313" key="4">
    <source>
        <dbReference type="Proteomes" id="UP000005017"/>
    </source>
</evidence>
<dbReference type="AlphaFoldDB" id="D2MQ20"/>
<evidence type="ECO:0000256" key="1">
    <source>
        <dbReference type="ARBA" id="ARBA00022448"/>
    </source>
</evidence>
<evidence type="ECO:0000259" key="2">
    <source>
        <dbReference type="PROSITE" id="PS50893"/>
    </source>
</evidence>
<accession>D2MQ20</accession>
<dbReference type="Proteomes" id="UP000005017">
    <property type="component" value="Unassembled WGS sequence"/>
</dbReference>
<protein>
    <submittedName>
        <fullName evidence="3">ABC transporter, ATP-binding protein</fullName>
    </submittedName>
</protein>
<proteinExistence type="predicted"/>
<reference evidence="4" key="1">
    <citation type="submission" date="2009-12" db="EMBL/GenBank/DDBJ databases">
        <title>Sequence of Clostridiales genomosp. BVAB3 str. UPII9-5.</title>
        <authorList>
            <person name="Madupu R."/>
            <person name="Durkin A.S."/>
            <person name="Torralba M."/>
            <person name="Methe B."/>
            <person name="Sutton G.G."/>
            <person name="Strausberg R.L."/>
            <person name="Nelson K.E."/>
        </authorList>
    </citation>
    <scope>NUCLEOTIDE SEQUENCE [LARGE SCALE GENOMIC DNA]</scope>
    <source>
        <strain evidence="4">W1219</strain>
    </source>
</reference>
<dbReference type="InterPro" id="IPR017871">
    <property type="entry name" value="ABC_transporter-like_CS"/>
</dbReference>
<dbReference type="Pfam" id="PF00005">
    <property type="entry name" value="ABC_tran"/>
    <property type="match status" value="1"/>
</dbReference>
<dbReference type="STRING" id="679192.HMPREF9013_1368"/>
<keyword evidence="1" id="KW-0813">Transport</keyword>
<feature type="domain" description="ABC transporter" evidence="2">
    <location>
        <begin position="1"/>
        <end position="190"/>
    </location>
</feature>
<dbReference type="SUPFAM" id="SSF52540">
    <property type="entry name" value="P-loop containing nucleoside triphosphate hydrolases"/>
    <property type="match status" value="1"/>
</dbReference>
<dbReference type="GO" id="GO:0016887">
    <property type="term" value="F:ATP hydrolysis activity"/>
    <property type="evidence" value="ECO:0007669"/>
    <property type="project" value="InterPro"/>
</dbReference>
<keyword evidence="3" id="KW-0067">ATP-binding</keyword>
<dbReference type="PANTHER" id="PTHR42788:SF13">
    <property type="entry name" value="ALIPHATIC SULFONATES IMPORT ATP-BINDING PROTEIN SSUB"/>
    <property type="match status" value="1"/>
</dbReference>
<dbReference type="PROSITE" id="PS00211">
    <property type="entry name" value="ABC_TRANSPORTER_1"/>
    <property type="match status" value="1"/>
</dbReference>
<dbReference type="PROSITE" id="PS50893">
    <property type="entry name" value="ABC_TRANSPORTER_2"/>
    <property type="match status" value="1"/>
</dbReference>
<gene>
    <name evidence="3" type="ORF">HMPREF9013_1368</name>
</gene>
<dbReference type="Gene3D" id="3.40.50.300">
    <property type="entry name" value="P-loop containing nucleotide triphosphate hydrolases"/>
    <property type="match status" value="1"/>
</dbReference>
<dbReference type="PANTHER" id="PTHR42788">
    <property type="entry name" value="TAURINE IMPORT ATP-BINDING PROTEIN-RELATED"/>
    <property type="match status" value="1"/>
</dbReference>
<dbReference type="InterPro" id="IPR003439">
    <property type="entry name" value="ABC_transporter-like_ATP-bd"/>
</dbReference>
<organism evidence="3 4">
    <name type="scientific">Bulleidia extructa W1219</name>
    <dbReference type="NCBI Taxonomy" id="679192"/>
    <lineage>
        <taxon>Bacteria</taxon>
        <taxon>Bacillati</taxon>
        <taxon>Bacillota</taxon>
        <taxon>Erysipelotrichia</taxon>
        <taxon>Erysipelotrichales</taxon>
        <taxon>Erysipelotrichaceae</taxon>
        <taxon>Bulleidia</taxon>
    </lineage>
</organism>
<dbReference type="GO" id="GO:0005524">
    <property type="term" value="F:ATP binding"/>
    <property type="evidence" value="ECO:0007669"/>
    <property type="project" value="UniProtKB-KW"/>
</dbReference>
<keyword evidence="3" id="KW-0547">Nucleotide-binding</keyword>
<keyword evidence="4" id="KW-1185">Reference proteome</keyword>
<dbReference type="InterPro" id="IPR027417">
    <property type="entry name" value="P-loop_NTPase"/>
</dbReference>
<sequence length="193" mass="22572">MNIRQLSKSYGDQEVFHSFNYDFQDRSLYWIKGKNGCGKTTLLRILAGLEPYQGSVDEIKHKTMVFQEDRLVMNLTVFTNLWMVMDEPKEKAKNKIKKELKKLGLEDWMDQPVATLSGGMRRRIAIIRAFLIPYDLVLLDEPLKGFDSETKEMVYQYLLEKCHGSLTLWVNHEELDFPEDSLCLDLSSDLRLQ</sequence>
<dbReference type="EMBL" id="ADFR01000015">
    <property type="protein sequence ID" value="EFC05343.1"/>
    <property type="molecule type" value="Genomic_DNA"/>
</dbReference>